<feature type="domain" description="HTH lysR-type" evidence="5">
    <location>
        <begin position="11"/>
        <end position="68"/>
    </location>
</feature>
<dbReference type="EMBL" id="JADOER010000015">
    <property type="protein sequence ID" value="MBT9313658.1"/>
    <property type="molecule type" value="Genomic_DNA"/>
</dbReference>
<keyword evidence="4" id="KW-0804">Transcription</keyword>
<protein>
    <submittedName>
        <fullName evidence="6">LysR family transcriptional regulator</fullName>
    </submittedName>
</protein>
<dbReference type="Gene3D" id="3.40.190.10">
    <property type="entry name" value="Periplasmic binding protein-like II"/>
    <property type="match status" value="2"/>
</dbReference>
<evidence type="ECO:0000259" key="5">
    <source>
        <dbReference type="PROSITE" id="PS50931"/>
    </source>
</evidence>
<dbReference type="InterPro" id="IPR036390">
    <property type="entry name" value="WH_DNA-bd_sf"/>
</dbReference>
<dbReference type="SUPFAM" id="SSF53850">
    <property type="entry name" value="Periplasmic binding protein-like II"/>
    <property type="match status" value="1"/>
</dbReference>
<dbReference type="PRINTS" id="PR00039">
    <property type="entry name" value="HTHLYSR"/>
</dbReference>
<reference evidence="6 7" key="1">
    <citation type="journal article" date="2021" name="Mar. Drugs">
        <title>Genome Reduction and Secondary Metabolism of the Marine Sponge-Associated Cyanobacterium Leptothoe.</title>
        <authorList>
            <person name="Konstantinou D."/>
            <person name="Popin R.V."/>
            <person name="Fewer D.P."/>
            <person name="Sivonen K."/>
            <person name="Gkelis S."/>
        </authorList>
    </citation>
    <scope>NUCLEOTIDE SEQUENCE [LARGE SCALE GENOMIC DNA]</scope>
    <source>
        <strain evidence="6 7">TAU-MAC 1615</strain>
    </source>
</reference>
<evidence type="ECO:0000256" key="4">
    <source>
        <dbReference type="ARBA" id="ARBA00023163"/>
    </source>
</evidence>
<organism evidence="6 7">
    <name type="scientific">Leptothoe kymatousa TAU-MAC 1615</name>
    <dbReference type="NCBI Taxonomy" id="2364775"/>
    <lineage>
        <taxon>Bacteria</taxon>
        <taxon>Bacillati</taxon>
        <taxon>Cyanobacteriota</taxon>
        <taxon>Cyanophyceae</taxon>
        <taxon>Nodosilineales</taxon>
        <taxon>Cymatolegaceae</taxon>
        <taxon>Leptothoe</taxon>
        <taxon>Leptothoe kymatousa</taxon>
    </lineage>
</organism>
<evidence type="ECO:0000256" key="3">
    <source>
        <dbReference type="ARBA" id="ARBA00023125"/>
    </source>
</evidence>
<dbReference type="InterPro" id="IPR036388">
    <property type="entry name" value="WH-like_DNA-bd_sf"/>
</dbReference>
<accession>A0ABS5Y758</accession>
<keyword evidence="7" id="KW-1185">Reference proteome</keyword>
<keyword evidence="2" id="KW-0805">Transcription regulation</keyword>
<comment type="caution">
    <text evidence="6">The sequence shown here is derived from an EMBL/GenBank/DDBJ whole genome shotgun (WGS) entry which is preliminary data.</text>
</comment>
<evidence type="ECO:0000313" key="7">
    <source>
        <dbReference type="Proteomes" id="UP001196661"/>
    </source>
</evidence>
<dbReference type="Gene3D" id="1.10.10.10">
    <property type="entry name" value="Winged helix-like DNA-binding domain superfamily/Winged helix DNA-binding domain"/>
    <property type="match status" value="1"/>
</dbReference>
<dbReference type="CDD" id="cd08414">
    <property type="entry name" value="PBP2_LTTR_aromatics_like"/>
    <property type="match status" value="1"/>
</dbReference>
<keyword evidence="3" id="KW-0238">DNA-binding</keyword>
<dbReference type="Proteomes" id="UP001196661">
    <property type="component" value="Unassembled WGS sequence"/>
</dbReference>
<dbReference type="PROSITE" id="PS50931">
    <property type="entry name" value="HTH_LYSR"/>
    <property type="match status" value="1"/>
</dbReference>
<evidence type="ECO:0000256" key="1">
    <source>
        <dbReference type="ARBA" id="ARBA00009437"/>
    </source>
</evidence>
<comment type="similarity">
    <text evidence="1">Belongs to the LysR transcriptional regulatory family.</text>
</comment>
<evidence type="ECO:0000313" key="6">
    <source>
        <dbReference type="EMBL" id="MBT9313658.1"/>
    </source>
</evidence>
<dbReference type="SUPFAM" id="SSF46785">
    <property type="entry name" value="Winged helix' DNA-binding domain"/>
    <property type="match status" value="1"/>
</dbReference>
<dbReference type="InterPro" id="IPR000847">
    <property type="entry name" value="LysR_HTH_N"/>
</dbReference>
<dbReference type="InterPro" id="IPR005119">
    <property type="entry name" value="LysR_subst-bd"/>
</dbReference>
<dbReference type="PANTHER" id="PTHR30346:SF28">
    <property type="entry name" value="HTH-TYPE TRANSCRIPTIONAL REGULATOR CYNR"/>
    <property type="match status" value="1"/>
</dbReference>
<proteinExistence type="inferred from homology"/>
<gene>
    <name evidence="6" type="ORF">IXB28_15705</name>
</gene>
<dbReference type="Pfam" id="PF00126">
    <property type="entry name" value="HTH_1"/>
    <property type="match status" value="1"/>
</dbReference>
<dbReference type="PANTHER" id="PTHR30346">
    <property type="entry name" value="TRANSCRIPTIONAL DUAL REGULATOR HCAR-RELATED"/>
    <property type="match status" value="1"/>
</dbReference>
<sequence length="314" mass="34883">MFPESSARVSLDLRHLQTFLIVAEEMSFSRAAKRLGISQPPLSRQISRLEANLGIKLFERTRPQIKLTAAGKVFAEHASGLLQQFEHSVQLAKRIANGNQGELKIAIDSAVPACDRAVSLTKNLGKNAIIQEMAHGEQCKAIQAHQMDIGFMAPQRVPGDLIIHVLKYEPLVVILPSHHPLAIKSQLSFYDLADEPFVMHKDYADIVTLNMRYSLQLSQFQPPVVQTASDRHLIMSFVAAGLGISLLPASTIASCPRNDIVHLPLEQNIEIISLAAVWHRNNTNPDLTTFIDLIKQQMPDMRLNRISEPVSLSV</sequence>
<evidence type="ECO:0000256" key="2">
    <source>
        <dbReference type="ARBA" id="ARBA00023015"/>
    </source>
</evidence>
<dbReference type="Pfam" id="PF03466">
    <property type="entry name" value="LysR_substrate"/>
    <property type="match status" value="1"/>
</dbReference>
<name>A0ABS5Y758_9CYAN</name>